<dbReference type="AlphaFoldDB" id="A0A8S1C2S1"/>
<keyword evidence="3 6" id="KW-0862">Zinc</keyword>
<dbReference type="Gene3D" id="4.10.1040.10">
    <property type="entry name" value="DM DNA-binding domain"/>
    <property type="match status" value="1"/>
</dbReference>
<keyword evidence="10" id="KW-1185">Reference proteome</keyword>
<dbReference type="SUPFAM" id="SSF82927">
    <property type="entry name" value="Cysteine-rich DNA binding domain, (DM domain)"/>
    <property type="match status" value="1"/>
</dbReference>
<dbReference type="InterPro" id="IPR036407">
    <property type="entry name" value="DM_DNA-bd_sf"/>
</dbReference>
<evidence type="ECO:0000313" key="10">
    <source>
        <dbReference type="Proteomes" id="UP000494165"/>
    </source>
</evidence>
<feature type="DNA-binding region" description="DM" evidence="6">
    <location>
        <begin position="54"/>
        <end position="101"/>
    </location>
</feature>
<dbReference type="FunFam" id="4.10.1040.10:FF:000001">
    <property type="entry name" value="doublesex- and mab-3-related transcription factor 1"/>
    <property type="match status" value="1"/>
</dbReference>
<feature type="compositionally biased region" description="Basic and acidic residues" evidence="7">
    <location>
        <begin position="176"/>
        <end position="203"/>
    </location>
</feature>
<dbReference type="Pfam" id="PF00751">
    <property type="entry name" value="DM"/>
    <property type="match status" value="1"/>
</dbReference>
<protein>
    <recommendedName>
        <fullName evidence="8">DM domain-containing protein</fullName>
    </recommendedName>
</protein>
<dbReference type="GO" id="GO:0000981">
    <property type="term" value="F:DNA-binding transcription factor activity, RNA polymerase II-specific"/>
    <property type="evidence" value="ECO:0007669"/>
    <property type="project" value="TreeGrafter"/>
</dbReference>
<dbReference type="Proteomes" id="UP000494165">
    <property type="component" value="Unassembled WGS sequence"/>
</dbReference>
<dbReference type="GO" id="GO:0005634">
    <property type="term" value="C:nucleus"/>
    <property type="evidence" value="ECO:0007669"/>
    <property type="project" value="UniProtKB-SubCell"/>
</dbReference>
<dbReference type="CDD" id="cd14417">
    <property type="entry name" value="CUE_DMA_DMRTA1"/>
    <property type="match status" value="1"/>
</dbReference>
<feature type="compositionally biased region" description="Low complexity" evidence="7">
    <location>
        <begin position="216"/>
        <end position="229"/>
    </location>
</feature>
<evidence type="ECO:0000256" key="2">
    <source>
        <dbReference type="ARBA" id="ARBA00022723"/>
    </source>
</evidence>
<dbReference type="OrthoDB" id="6162476at2759"/>
<dbReference type="Pfam" id="PF03474">
    <property type="entry name" value="DMA"/>
    <property type="match status" value="1"/>
</dbReference>
<evidence type="ECO:0000256" key="7">
    <source>
        <dbReference type="SAM" id="MobiDB-lite"/>
    </source>
</evidence>
<comment type="similarity">
    <text evidence="1">Belongs to the DMRT family.</text>
</comment>
<dbReference type="InterPro" id="IPR009060">
    <property type="entry name" value="UBA-like_sf"/>
</dbReference>
<proteinExistence type="inferred from homology"/>
<sequence>MSLPTTTTASATMEQLNSNRDALALMSQHPVLGGLPPAAFFLRATERYQRTPKCARCRNHGVVSALKGHKRYCRWRDCVCAKCTLIAERQRVMAAQVALRRQQAQEENEARELGLLYPQQPQPPSTPSPGEPSAAAPAASGNAFPGDLRRSPPSPPASSSSGGSKKRARSSSEGNTSERVKFEENESDEEHGVNLKSASDRESPLPCSKSTKLLPVSGGESEDSSGGVDRASPVRNLSGRESRSPSPENLCLPKNGGPGASPQYPSSPGKAVAPQTTGFPSPSAIQQHQHLTAMFHQHQQQYQSAFFLHNLQRSPIDILLRVFPNRRRTEVEVVLQRCKGDILQAIEMLTNSAAAASPAATAAELLHPAVAPSSPFHEDLKSAFSPLAFPAGLAAIAAAASGSPGGHHRYGAANSGGRRFLAAPYSGTGYLPTIIRPPPDFSAYAASIGLSNSAPSPQHSVIDYFGVDAIGVKAAASPASNAGSDKTSYSD</sequence>
<keyword evidence="2 6" id="KW-0479">Metal-binding</keyword>
<dbReference type="PANTHER" id="PTHR12322:SF116">
    <property type="entry name" value="DOUBLESEX-MAB RELATED 99B"/>
    <property type="match status" value="1"/>
</dbReference>
<comment type="subcellular location">
    <subcellularLocation>
        <location evidence="6">Nucleus</location>
    </subcellularLocation>
</comment>
<dbReference type="InterPro" id="IPR026607">
    <property type="entry name" value="DMRT"/>
</dbReference>
<feature type="domain" description="DM" evidence="8">
    <location>
        <begin position="54"/>
        <end position="101"/>
    </location>
</feature>
<comment type="caution">
    <text evidence="9">The sequence shown here is derived from an EMBL/GenBank/DDBJ whole genome shotgun (WGS) entry which is preliminary data.</text>
</comment>
<evidence type="ECO:0000313" key="9">
    <source>
        <dbReference type="EMBL" id="CAB3362461.1"/>
    </source>
</evidence>
<dbReference type="InterPro" id="IPR005173">
    <property type="entry name" value="DMA"/>
</dbReference>
<dbReference type="SMART" id="SM00301">
    <property type="entry name" value="DM"/>
    <property type="match status" value="1"/>
</dbReference>
<gene>
    <name evidence="9" type="ORF">CLODIP_2_CD14302</name>
</gene>
<feature type="region of interest" description="Disordered" evidence="7">
    <location>
        <begin position="117"/>
        <end position="283"/>
    </location>
</feature>
<feature type="compositionally biased region" description="Low complexity" evidence="7">
    <location>
        <begin position="131"/>
        <end position="146"/>
    </location>
</feature>
<evidence type="ECO:0000256" key="6">
    <source>
        <dbReference type="PROSITE-ProRule" id="PRU00070"/>
    </source>
</evidence>
<dbReference type="InterPro" id="IPR001275">
    <property type="entry name" value="DM_DNA-bd"/>
</dbReference>
<dbReference type="GO" id="GO:0046872">
    <property type="term" value="F:metal ion binding"/>
    <property type="evidence" value="ECO:0007669"/>
    <property type="project" value="UniProtKB-KW"/>
</dbReference>
<evidence type="ECO:0000259" key="8">
    <source>
        <dbReference type="PROSITE" id="PS50809"/>
    </source>
</evidence>
<evidence type="ECO:0000256" key="4">
    <source>
        <dbReference type="ARBA" id="ARBA00023125"/>
    </source>
</evidence>
<evidence type="ECO:0000256" key="5">
    <source>
        <dbReference type="ARBA" id="ARBA00023242"/>
    </source>
</evidence>
<reference evidence="9 10" key="1">
    <citation type="submission" date="2020-04" db="EMBL/GenBank/DDBJ databases">
        <authorList>
            <person name="Alioto T."/>
            <person name="Alioto T."/>
            <person name="Gomez Garrido J."/>
        </authorList>
    </citation>
    <scope>NUCLEOTIDE SEQUENCE [LARGE SCALE GENOMIC DNA]</scope>
</reference>
<keyword evidence="5 6" id="KW-0539">Nucleus</keyword>
<feature type="compositionally biased region" description="Pro residues" evidence="7">
    <location>
        <begin position="120"/>
        <end position="130"/>
    </location>
</feature>
<name>A0A8S1C2S1_9INSE</name>
<evidence type="ECO:0000256" key="3">
    <source>
        <dbReference type="ARBA" id="ARBA00022833"/>
    </source>
</evidence>
<accession>A0A8S1C2S1</accession>
<dbReference type="GO" id="GO:0007548">
    <property type="term" value="P:sex differentiation"/>
    <property type="evidence" value="ECO:0007669"/>
    <property type="project" value="TreeGrafter"/>
</dbReference>
<dbReference type="PANTHER" id="PTHR12322">
    <property type="entry name" value="DOUBLESEX AND MAB-3 RELATED TRANSCRIPTION FACTOR DMRT"/>
    <property type="match status" value="1"/>
</dbReference>
<dbReference type="PROSITE" id="PS50809">
    <property type="entry name" value="DM_2"/>
    <property type="match status" value="1"/>
</dbReference>
<dbReference type="SUPFAM" id="SSF46934">
    <property type="entry name" value="UBA-like"/>
    <property type="match status" value="1"/>
</dbReference>
<dbReference type="GO" id="GO:0000978">
    <property type="term" value="F:RNA polymerase II cis-regulatory region sequence-specific DNA binding"/>
    <property type="evidence" value="ECO:0007669"/>
    <property type="project" value="TreeGrafter"/>
</dbReference>
<dbReference type="PROSITE" id="PS40000">
    <property type="entry name" value="DM_1"/>
    <property type="match status" value="1"/>
</dbReference>
<dbReference type="EMBL" id="CADEPI010000009">
    <property type="protein sequence ID" value="CAB3362461.1"/>
    <property type="molecule type" value="Genomic_DNA"/>
</dbReference>
<evidence type="ECO:0000256" key="1">
    <source>
        <dbReference type="ARBA" id="ARBA00006834"/>
    </source>
</evidence>
<organism evidence="9 10">
    <name type="scientific">Cloeon dipterum</name>
    <dbReference type="NCBI Taxonomy" id="197152"/>
    <lineage>
        <taxon>Eukaryota</taxon>
        <taxon>Metazoa</taxon>
        <taxon>Ecdysozoa</taxon>
        <taxon>Arthropoda</taxon>
        <taxon>Hexapoda</taxon>
        <taxon>Insecta</taxon>
        <taxon>Pterygota</taxon>
        <taxon>Palaeoptera</taxon>
        <taxon>Ephemeroptera</taxon>
        <taxon>Pisciforma</taxon>
        <taxon>Baetidae</taxon>
        <taxon>Cloeon</taxon>
    </lineage>
</organism>
<feature type="compositionally biased region" description="Polar residues" evidence="7">
    <location>
        <begin position="274"/>
        <end position="283"/>
    </location>
</feature>
<keyword evidence="4 6" id="KW-0238">DNA-binding</keyword>